<accession>A0A1L3SYJ5</accession>
<dbReference type="SUPFAM" id="SSF55961">
    <property type="entry name" value="Bet v1-like"/>
    <property type="match status" value="1"/>
</dbReference>
<dbReference type="KEGG" id="meso:BSQ44_09315"/>
<evidence type="ECO:0000256" key="1">
    <source>
        <dbReference type="ARBA" id="ARBA00006817"/>
    </source>
</evidence>
<gene>
    <name evidence="3" type="ORF">BSQ44_09315</name>
</gene>
<dbReference type="CDD" id="cd07814">
    <property type="entry name" value="SRPBCC_CalC_Aha1-like"/>
    <property type="match status" value="1"/>
</dbReference>
<dbReference type="STRING" id="1670800.BSQ44_09315"/>
<dbReference type="Pfam" id="PF08327">
    <property type="entry name" value="AHSA1"/>
    <property type="match status" value="1"/>
</dbReference>
<dbReference type="OrthoDB" id="9805228at2"/>
<dbReference type="Gene3D" id="3.30.530.20">
    <property type="match status" value="1"/>
</dbReference>
<proteinExistence type="inferred from homology"/>
<dbReference type="AlphaFoldDB" id="A0A1L3SYJ5"/>
<dbReference type="InterPro" id="IPR023393">
    <property type="entry name" value="START-like_dom_sf"/>
</dbReference>
<name>A0A1L3SYJ5_9HYPH</name>
<evidence type="ECO:0000259" key="2">
    <source>
        <dbReference type="Pfam" id="PF08327"/>
    </source>
</evidence>
<sequence length="145" mass="16024">MTMTTTDLELTVNRTIKAPREKVFDAWLSPAMLARFMRPPSTTGEARVQNDPVTGGRFSIVMVTPEREIPHAGTYLAIDPHDHLSFTWESPHSLDDSVVTIDFTDAGPGATEITLKQVKFKSEQARDGHVEGWTTIMEALAEAIA</sequence>
<organism evidence="3 4">
    <name type="scientific">Aquibium oceanicum</name>
    <dbReference type="NCBI Taxonomy" id="1670800"/>
    <lineage>
        <taxon>Bacteria</taxon>
        <taxon>Pseudomonadati</taxon>
        <taxon>Pseudomonadota</taxon>
        <taxon>Alphaproteobacteria</taxon>
        <taxon>Hyphomicrobiales</taxon>
        <taxon>Phyllobacteriaceae</taxon>
        <taxon>Aquibium</taxon>
    </lineage>
</organism>
<keyword evidence="4" id="KW-1185">Reference proteome</keyword>
<evidence type="ECO:0000313" key="3">
    <source>
        <dbReference type="EMBL" id="APH74503.1"/>
    </source>
</evidence>
<protein>
    <recommendedName>
        <fullName evidence="2">Activator of Hsp90 ATPase homologue 1/2-like C-terminal domain-containing protein</fullName>
    </recommendedName>
</protein>
<reference evidence="4" key="1">
    <citation type="submission" date="2016-11" db="EMBL/GenBank/DDBJ databases">
        <title>Mesorhizobium oceanicum sp. nov., isolated from deep seawater in South China Sea.</title>
        <authorList>
            <person name="Fu G.-Y."/>
        </authorList>
    </citation>
    <scope>NUCLEOTIDE SEQUENCE [LARGE SCALE GENOMIC DNA]</scope>
    <source>
        <strain evidence="4">B7</strain>
    </source>
</reference>
<comment type="similarity">
    <text evidence="1">Belongs to the AHA1 family.</text>
</comment>
<dbReference type="Proteomes" id="UP000182840">
    <property type="component" value="Chromosome"/>
</dbReference>
<dbReference type="EMBL" id="CP018171">
    <property type="protein sequence ID" value="APH74503.1"/>
    <property type="molecule type" value="Genomic_DNA"/>
</dbReference>
<feature type="domain" description="Activator of Hsp90 ATPase homologue 1/2-like C-terminal" evidence="2">
    <location>
        <begin position="17"/>
        <end position="144"/>
    </location>
</feature>
<evidence type="ECO:0000313" key="4">
    <source>
        <dbReference type="Proteomes" id="UP000182840"/>
    </source>
</evidence>
<dbReference type="InterPro" id="IPR013538">
    <property type="entry name" value="ASHA1/2-like_C"/>
</dbReference>